<protein>
    <submittedName>
        <fullName evidence="2">Diguanylate cyclase</fullName>
    </submittedName>
</protein>
<dbReference type="InterPro" id="IPR035965">
    <property type="entry name" value="PAS-like_dom_sf"/>
</dbReference>
<dbReference type="InterPro" id="IPR043128">
    <property type="entry name" value="Rev_trsase/Diguanyl_cyclase"/>
</dbReference>
<dbReference type="InterPro" id="IPR029787">
    <property type="entry name" value="Nucleotide_cyclase"/>
</dbReference>
<evidence type="ECO:0000313" key="2">
    <source>
        <dbReference type="EMBL" id="MDR4307513.1"/>
    </source>
</evidence>
<dbReference type="InterPro" id="IPR001610">
    <property type="entry name" value="PAC"/>
</dbReference>
<dbReference type="RefSeq" id="WP_309392436.1">
    <property type="nucleotide sequence ID" value="NZ_JADBEO010000026.1"/>
</dbReference>
<dbReference type="InterPro" id="IPR000160">
    <property type="entry name" value="GGDEF_dom"/>
</dbReference>
<sequence>MSDPLASSPGCAGATLRSDPQVERLVACVEVAFADPALSADKARRIARLAEEAARLIRRRRDEAERGALLAELGRRQAEIARLRRLLGQSRADVERSLAAAGAGLWECRLQDERLDWSAGVYDLFGLPKGARLRRGDMLDSYLPGSLALLEKVRSEALRRGGGFRLEAEIETRHGHRRWIRVSGVVERAANAPIRLYGLKQDVTEERGALEDAWRLSEIDALTGLANRRRFEKELDSLSTAPGAALLLVDLDGFKQINDSLGHLTGDDCLKEAAARLTAACRGAFLVARLGGDEFAVLFAPGLTRADVERRGRDAAEALRFPVGRGDFMLELAASAGLALASTAGARDWIARADLALYAAKGAGRGVFRSFEPTMSRSRMAAAASIVLSEARLAG</sequence>
<gene>
    <name evidence="2" type="ORF">IHQ68_12890</name>
</gene>
<name>A0ABU1DHJ8_9HYPH</name>
<dbReference type="PANTHER" id="PTHR44757:SF2">
    <property type="entry name" value="BIOFILM ARCHITECTURE MAINTENANCE PROTEIN MBAA"/>
    <property type="match status" value="1"/>
</dbReference>
<dbReference type="SUPFAM" id="SSF55073">
    <property type="entry name" value="Nucleotide cyclase"/>
    <property type="match status" value="1"/>
</dbReference>
<reference evidence="2" key="1">
    <citation type="submission" date="2020-10" db="EMBL/GenBank/DDBJ databases">
        <authorList>
            <person name="Abbas A."/>
            <person name="Razzaq R."/>
            <person name="Waqas M."/>
            <person name="Abbas N."/>
            <person name="Nielsen T.K."/>
            <person name="Hansen L.H."/>
            <person name="Hussain S."/>
            <person name="Shahid M."/>
        </authorList>
    </citation>
    <scope>NUCLEOTIDE SEQUENCE</scope>
    <source>
        <strain evidence="2">S14</strain>
    </source>
</reference>
<dbReference type="Proteomes" id="UP001181622">
    <property type="component" value="Unassembled WGS sequence"/>
</dbReference>
<keyword evidence="3" id="KW-1185">Reference proteome</keyword>
<dbReference type="PROSITE" id="PS50887">
    <property type="entry name" value="GGDEF"/>
    <property type="match status" value="1"/>
</dbReference>
<dbReference type="Gene3D" id="3.30.70.270">
    <property type="match status" value="1"/>
</dbReference>
<accession>A0ABU1DHJ8</accession>
<feature type="domain" description="GGDEF" evidence="1">
    <location>
        <begin position="242"/>
        <end position="373"/>
    </location>
</feature>
<evidence type="ECO:0000259" key="1">
    <source>
        <dbReference type="PROSITE" id="PS50887"/>
    </source>
</evidence>
<dbReference type="EMBL" id="JADBEO010000026">
    <property type="protein sequence ID" value="MDR4307513.1"/>
    <property type="molecule type" value="Genomic_DNA"/>
</dbReference>
<dbReference type="SUPFAM" id="SSF55785">
    <property type="entry name" value="PYP-like sensor domain (PAS domain)"/>
    <property type="match status" value="1"/>
</dbReference>
<dbReference type="CDD" id="cd01949">
    <property type="entry name" value="GGDEF"/>
    <property type="match status" value="1"/>
</dbReference>
<proteinExistence type="predicted"/>
<comment type="caution">
    <text evidence="2">The sequence shown here is derived from an EMBL/GenBank/DDBJ whole genome shotgun (WGS) entry which is preliminary data.</text>
</comment>
<dbReference type="Gene3D" id="3.30.450.20">
    <property type="entry name" value="PAS domain"/>
    <property type="match status" value="1"/>
</dbReference>
<dbReference type="InterPro" id="IPR052155">
    <property type="entry name" value="Biofilm_reg_signaling"/>
</dbReference>
<dbReference type="SMART" id="SM00267">
    <property type="entry name" value="GGDEF"/>
    <property type="match status" value="1"/>
</dbReference>
<dbReference type="PANTHER" id="PTHR44757">
    <property type="entry name" value="DIGUANYLATE CYCLASE DGCP"/>
    <property type="match status" value="1"/>
</dbReference>
<dbReference type="SMART" id="SM00086">
    <property type="entry name" value="PAC"/>
    <property type="match status" value="1"/>
</dbReference>
<dbReference type="Pfam" id="PF00990">
    <property type="entry name" value="GGDEF"/>
    <property type="match status" value="1"/>
</dbReference>
<evidence type="ECO:0000313" key="3">
    <source>
        <dbReference type="Proteomes" id="UP001181622"/>
    </source>
</evidence>
<dbReference type="NCBIfam" id="TIGR00254">
    <property type="entry name" value="GGDEF"/>
    <property type="match status" value="1"/>
</dbReference>
<organism evidence="2 3">
    <name type="scientific">Chelatococcus sambhunathii</name>
    <dbReference type="NCBI Taxonomy" id="363953"/>
    <lineage>
        <taxon>Bacteria</taxon>
        <taxon>Pseudomonadati</taxon>
        <taxon>Pseudomonadota</taxon>
        <taxon>Alphaproteobacteria</taxon>
        <taxon>Hyphomicrobiales</taxon>
        <taxon>Chelatococcaceae</taxon>
        <taxon>Chelatococcus</taxon>
    </lineage>
</organism>